<evidence type="ECO:0000313" key="12">
    <source>
        <dbReference type="EMBL" id="KJF38914.1"/>
    </source>
</evidence>
<dbReference type="Pfam" id="PF00005">
    <property type="entry name" value="ABC_tran"/>
    <property type="match status" value="2"/>
</dbReference>
<gene>
    <name evidence="12" type="ORF">TQ39_15480</name>
</gene>
<keyword evidence="7" id="KW-0067">ATP-binding</keyword>
<evidence type="ECO:0000313" key="13">
    <source>
        <dbReference type="Proteomes" id="UP000032483"/>
    </source>
</evidence>
<keyword evidence="9" id="KW-0472">Membrane</keyword>
<keyword evidence="13" id="KW-1185">Reference proteome</keyword>
<dbReference type="PROSITE" id="PS50893">
    <property type="entry name" value="ABC_TRANSPORTER_2"/>
    <property type="match status" value="2"/>
</dbReference>
<dbReference type="Proteomes" id="UP000032483">
    <property type="component" value="Unassembled WGS sequence"/>
</dbReference>
<protein>
    <submittedName>
        <fullName evidence="12">ATPase component</fullName>
    </submittedName>
</protein>
<evidence type="ECO:0000256" key="10">
    <source>
        <dbReference type="ARBA" id="ARBA00025157"/>
    </source>
</evidence>
<dbReference type="GeneID" id="42857959"/>
<evidence type="ECO:0000256" key="5">
    <source>
        <dbReference type="ARBA" id="ARBA00022737"/>
    </source>
</evidence>
<dbReference type="GO" id="GO:0005524">
    <property type="term" value="F:ATP binding"/>
    <property type="evidence" value="ECO:0007669"/>
    <property type="project" value="UniProtKB-KW"/>
</dbReference>
<dbReference type="PATRIC" id="fig|1550024.3.peg.3526"/>
<evidence type="ECO:0000259" key="11">
    <source>
        <dbReference type="PROSITE" id="PS50893"/>
    </source>
</evidence>
<dbReference type="GO" id="GO:0043190">
    <property type="term" value="C:ATP-binding cassette (ABC) transporter complex"/>
    <property type="evidence" value="ECO:0007669"/>
    <property type="project" value="TreeGrafter"/>
</dbReference>
<dbReference type="Gene3D" id="3.40.50.300">
    <property type="entry name" value="P-loop containing nucleotide triphosphate hydrolases"/>
    <property type="match status" value="2"/>
</dbReference>
<evidence type="ECO:0000256" key="1">
    <source>
        <dbReference type="ARBA" id="ARBA00004202"/>
    </source>
</evidence>
<keyword evidence="6" id="KW-0547">Nucleotide-binding</keyword>
<dbReference type="CDD" id="cd03225">
    <property type="entry name" value="ABC_cobalt_CbiO_domain1"/>
    <property type="match status" value="1"/>
</dbReference>
<reference evidence="12" key="1">
    <citation type="submission" date="2015-02" db="EMBL/GenBank/DDBJ databases">
        <title>A novel member of the family Ruminococcaceae isolated from human feces.</title>
        <authorList>
            <person name="Shkoporov A.N."/>
            <person name="Chaplin A.V."/>
            <person name="Motuzova O.V."/>
            <person name="Kafarskaia L.I."/>
            <person name="Khokhlova E.V."/>
            <person name="Efimov B.A."/>
        </authorList>
    </citation>
    <scope>NUCLEOTIDE SEQUENCE [LARGE SCALE GENOMIC DNA]</scope>
    <source>
        <strain evidence="12">585-1</strain>
    </source>
</reference>
<dbReference type="PANTHER" id="PTHR43553">
    <property type="entry name" value="HEAVY METAL TRANSPORTER"/>
    <property type="match status" value="1"/>
</dbReference>
<accession>A0A0D8IWP8</accession>
<dbReference type="CDD" id="cd03226">
    <property type="entry name" value="ABC_cobalt_CbiO_domain2"/>
    <property type="match status" value="1"/>
</dbReference>
<dbReference type="GO" id="GO:0042626">
    <property type="term" value="F:ATPase-coupled transmembrane transporter activity"/>
    <property type="evidence" value="ECO:0007669"/>
    <property type="project" value="TreeGrafter"/>
</dbReference>
<evidence type="ECO:0000256" key="8">
    <source>
        <dbReference type="ARBA" id="ARBA00022967"/>
    </source>
</evidence>
<dbReference type="GO" id="GO:0016887">
    <property type="term" value="F:ATP hydrolysis activity"/>
    <property type="evidence" value="ECO:0007669"/>
    <property type="project" value="InterPro"/>
</dbReference>
<evidence type="ECO:0000256" key="4">
    <source>
        <dbReference type="ARBA" id="ARBA00022475"/>
    </source>
</evidence>
<dbReference type="PANTHER" id="PTHR43553:SF23">
    <property type="entry name" value="ABC TRANSPORTER ATP-BINDING COMPONENT"/>
    <property type="match status" value="1"/>
</dbReference>
<dbReference type="RefSeq" id="WP_050006196.1">
    <property type="nucleotide sequence ID" value="NZ_JXXK01000028.1"/>
</dbReference>
<evidence type="ECO:0000256" key="7">
    <source>
        <dbReference type="ARBA" id="ARBA00022840"/>
    </source>
</evidence>
<dbReference type="InterPro" id="IPR050095">
    <property type="entry name" value="ECF_ABC_transporter_ATP-bd"/>
</dbReference>
<evidence type="ECO:0000256" key="6">
    <source>
        <dbReference type="ARBA" id="ARBA00022741"/>
    </source>
</evidence>
<feature type="domain" description="ABC transporter" evidence="11">
    <location>
        <begin position="11"/>
        <end position="250"/>
    </location>
</feature>
<dbReference type="InterPro" id="IPR027417">
    <property type="entry name" value="P-loop_NTPase"/>
</dbReference>
<feature type="domain" description="ABC transporter" evidence="11">
    <location>
        <begin position="272"/>
        <end position="490"/>
    </location>
</feature>
<name>A0A0D8IWP8_9FIRM</name>
<dbReference type="InterPro" id="IPR003593">
    <property type="entry name" value="AAA+_ATPase"/>
</dbReference>
<evidence type="ECO:0000256" key="2">
    <source>
        <dbReference type="ARBA" id="ARBA00005417"/>
    </source>
</evidence>
<organism evidence="12 13">
    <name type="scientific">Ruthenibacterium lactatiformans</name>
    <dbReference type="NCBI Taxonomy" id="1550024"/>
    <lineage>
        <taxon>Bacteria</taxon>
        <taxon>Bacillati</taxon>
        <taxon>Bacillota</taxon>
        <taxon>Clostridia</taxon>
        <taxon>Eubacteriales</taxon>
        <taxon>Oscillospiraceae</taxon>
        <taxon>Ruthenibacterium</taxon>
    </lineage>
</organism>
<keyword evidence="8" id="KW-1278">Translocase</keyword>
<comment type="function">
    <text evidence="10">Probably part of an ABC transporter complex. Responsible for energy coupling to the transport system.</text>
</comment>
<dbReference type="SUPFAM" id="SSF52540">
    <property type="entry name" value="P-loop containing nucleoside triphosphate hydrolases"/>
    <property type="match status" value="2"/>
</dbReference>
<keyword evidence="4" id="KW-1003">Cell membrane</keyword>
<dbReference type="EMBL" id="JXXK01000028">
    <property type="protein sequence ID" value="KJF38914.1"/>
    <property type="molecule type" value="Genomic_DNA"/>
</dbReference>
<evidence type="ECO:0000256" key="3">
    <source>
        <dbReference type="ARBA" id="ARBA00022448"/>
    </source>
</evidence>
<comment type="subcellular location">
    <subcellularLocation>
        <location evidence="1">Cell membrane</location>
        <topology evidence="1">Peripheral membrane protein</topology>
    </subcellularLocation>
</comment>
<dbReference type="SMART" id="SM00382">
    <property type="entry name" value="AAA"/>
    <property type="match status" value="2"/>
</dbReference>
<comment type="caution">
    <text evidence="12">The sequence shown here is derived from an EMBL/GenBank/DDBJ whole genome shotgun (WGS) entry which is preliminary data.</text>
</comment>
<dbReference type="AlphaFoldDB" id="A0A0D8IWP8"/>
<proteinExistence type="inferred from homology"/>
<keyword evidence="5" id="KW-0677">Repeat</keyword>
<sequence length="493" mass="55510">MENFKTRRSVIQFEDVSFEYPGAETESIHHISLDVKEGEFLVLTGGSGCGKTTLTRLINGLAEQFYEGTLKGRVTLLGRSISEYPLYEIGKKVGSIFQDPKSQFFASTTEDEIAFGCENYGVPYEELDGRVSSAIKRINGDMLRGKEIYPMSSGEKQKIAVASVNAVDPEIYVFDEPSANLDMYSVEALKNLMGGLKAEGHTIIIAEHRLYYLTDLADRFLYMENGSIKEEWMAGELLSIPEEKRRAIGIRAADLHHIEVDIPPTKEKDMTMEVKDLAFSYRKHPVFHDISFRAYAGDLIAIVGHNGIGKTTLSNILCGMQKEKEGQVIYNGTKVSKGKRKNFAYFVMQNTDCQLFGDSVEEELLLNGKGSTQEQRDDLLKLYGLFEWKERHPATLSGGQKQRLALAVSDWIDTPVLILDEPTSGLDFKNMMRISEHLKALAQKGKTILIITHDYEFAAMTCNRVLHFVDEGHVETFPLQENLSRLYSCLMCQ</sequence>
<evidence type="ECO:0000256" key="9">
    <source>
        <dbReference type="ARBA" id="ARBA00023136"/>
    </source>
</evidence>
<dbReference type="InterPro" id="IPR015856">
    <property type="entry name" value="ABC_transpr_CbiO/EcfA_su"/>
</dbReference>
<comment type="similarity">
    <text evidence="2">Belongs to the ABC transporter superfamily.</text>
</comment>
<dbReference type="InterPro" id="IPR003439">
    <property type="entry name" value="ABC_transporter-like_ATP-bd"/>
</dbReference>
<keyword evidence="3" id="KW-0813">Transport</keyword>